<dbReference type="SUPFAM" id="SSF56112">
    <property type="entry name" value="Protein kinase-like (PK-like)"/>
    <property type="match status" value="1"/>
</dbReference>
<dbReference type="Gene3D" id="1.10.510.10">
    <property type="entry name" value="Transferase(Phosphotransferase) domain 1"/>
    <property type="match status" value="1"/>
</dbReference>
<name>A0ABR1UQE9_9PEZI</name>
<comment type="caution">
    <text evidence="2">The sequence shown here is derived from an EMBL/GenBank/DDBJ whole genome shotgun (WGS) entry which is preliminary data.</text>
</comment>
<dbReference type="InterPro" id="IPR011009">
    <property type="entry name" value="Kinase-like_dom_sf"/>
</dbReference>
<evidence type="ECO:0000313" key="3">
    <source>
        <dbReference type="Proteomes" id="UP001446871"/>
    </source>
</evidence>
<evidence type="ECO:0000313" key="2">
    <source>
        <dbReference type="EMBL" id="KAK8060079.1"/>
    </source>
</evidence>
<feature type="compositionally biased region" description="Basic and acidic residues" evidence="1">
    <location>
        <begin position="9"/>
        <end position="23"/>
    </location>
</feature>
<evidence type="ECO:0000256" key="1">
    <source>
        <dbReference type="SAM" id="MobiDB-lite"/>
    </source>
</evidence>
<sequence length="250" mass="28544">MSRSTARCSTDRESSVSDKYDLGNRPGPDYRRIVVFPVDQKQLVWNWARFQNQNSGLPELALSEYRRLVNPSSDEFINAHIPLNIGRPNPCLRFGRGLQAFAVGKKLQGWLQAEFQILSSLRHPNIVGYYHREHLKISQDLHLYMEYCGNSDLGRVIRELTQAGAMLWLPRTSLFATCGHFHGNSMVINVCPAPIIDKTQFKFQLSLLYLPYINLYFIKAAHVGTLSCISRLDSAIQAQDHVPFSDGQYR</sequence>
<accession>A0ABR1UQE9</accession>
<dbReference type="GO" id="GO:0016301">
    <property type="term" value="F:kinase activity"/>
    <property type="evidence" value="ECO:0007669"/>
    <property type="project" value="UniProtKB-KW"/>
</dbReference>
<gene>
    <name evidence="2" type="ORF">PG996_010009</name>
</gene>
<keyword evidence="2" id="KW-0808">Transferase</keyword>
<organism evidence="2 3">
    <name type="scientific">Apiospora saccharicola</name>
    <dbReference type="NCBI Taxonomy" id="335842"/>
    <lineage>
        <taxon>Eukaryota</taxon>
        <taxon>Fungi</taxon>
        <taxon>Dikarya</taxon>
        <taxon>Ascomycota</taxon>
        <taxon>Pezizomycotina</taxon>
        <taxon>Sordariomycetes</taxon>
        <taxon>Xylariomycetidae</taxon>
        <taxon>Amphisphaeriales</taxon>
        <taxon>Apiosporaceae</taxon>
        <taxon>Apiospora</taxon>
    </lineage>
</organism>
<dbReference type="EMBL" id="JAQQWM010000006">
    <property type="protein sequence ID" value="KAK8060079.1"/>
    <property type="molecule type" value="Genomic_DNA"/>
</dbReference>
<keyword evidence="3" id="KW-1185">Reference proteome</keyword>
<feature type="region of interest" description="Disordered" evidence="1">
    <location>
        <begin position="1"/>
        <end position="23"/>
    </location>
</feature>
<proteinExistence type="predicted"/>
<reference evidence="2 3" key="1">
    <citation type="submission" date="2023-01" db="EMBL/GenBank/DDBJ databases">
        <title>Analysis of 21 Apiospora genomes using comparative genomics revels a genus with tremendous synthesis potential of carbohydrate active enzymes and secondary metabolites.</title>
        <authorList>
            <person name="Sorensen T."/>
        </authorList>
    </citation>
    <scope>NUCLEOTIDE SEQUENCE [LARGE SCALE GENOMIC DNA]</scope>
    <source>
        <strain evidence="2 3">CBS 83171</strain>
    </source>
</reference>
<protein>
    <submittedName>
        <fullName evidence="2">NEK kinase</fullName>
    </submittedName>
</protein>
<dbReference type="Proteomes" id="UP001446871">
    <property type="component" value="Unassembled WGS sequence"/>
</dbReference>
<keyword evidence="2" id="KW-0418">Kinase</keyword>